<evidence type="ECO:0000256" key="2">
    <source>
        <dbReference type="SAM" id="MobiDB-lite"/>
    </source>
</evidence>
<dbReference type="Proteomes" id="UP000316095">
    <property type="component" value="Unassembled WGS sequence"/>
</dbReference>
<reference evidence="3 4" key="1">
    <citation type="submission" date="2019-02" db="EMBL/GenBank/DDBJ databases">
        <title>Deep-cultivation of Planctomycetes and their phenomic and genomic characterization uncovers novel biology.</title>
        <authorList>
            <person name="Wiegand S."/>
            <person name="Jogler M."/>
            <person name="Boedeker C."/>
            <person name="Pinto D."/>
            <person name="Vollmers J."/>
            <person name="Rivas-Marin E."/>
            <person name="Kohn T."/>
            <person name="Peeters S.H."/>
            <person name="Heuer A."/>
            <person name="Rast P."/>
            <person name="Oberbeckmann S."/>
            <person name="Bunk B."/>
            <person name="Jeske O."/>
            <person name="Meyerdierks A."/>
            <person name="Storesund J.E."/>
            <person name="Kallscheuer N."/>
            <person name="Luecker S."/>
            <person name="Lage O.M."/>
            <person name="Pohl T."/>
            <person name="Merkel B.J."/>
            <person name="Hornburger P."/>
            <person name="Mueller R.-W."/>
            <person name="Bruemmer F."/>
            <person name="Labrenz M."/>
            <person name="Spormann A.M."/>
            <person name="Op Den Camp H."/>
            <person name="Overmann J."/>
            <person name="Amann R."/>
            <person name="Jetten M.S.M."/>
            <person name="Mascher T."/>
            <person name="Medema M.H."/>
            <person name="Devos D.P."/>
            <person name="Kaster A.-K."/>
            <person name="Ovreas L."/>
            <person name="Rohde M."/>
            <person name="Galperin M.Y."/>
            <person name="Jogler C."/>
        </authorList>
    </citation>
    <scope>NUCLEOTIDE SEQUENCE [LARGE SCALE GENOMIC DNA]</scope>
    <source>
        <strain evidence="3 4">Pan54</strain>
    </source>
</reference>
<dbReference type="Gene3D" id="1.25.40.10">
    <property type="entry name" value="Tetratricopeptide repeat domain"/>
    <property type="match status" value="2"/>
</dbReference>
<dbReference type="InterPro" id="IPR019734">
    <property type="entry name" value="TPR_rpt"/>
</dbReference>
<keyword evidence="1" id="KW-0175">Coiled coil</keyword>
<organism evidence="3 4">
    <name type="scientific">Rubinisphaera italica</name>
    <dbReference type="NCBI Taxonomy" id="2527969"/>
    <lineage>
        <taxon>Bacteria</taxon>
        <taxon>Pseudomonadati</taxon>
        <taxon>Planctomycetota</taxon>
        <taxon>Planctomycetia</taxon>
        <taxon>Planctomycetales</taxon>
        <taxon>Planctomycetaceae</taxon>
        <taxon>Rubinisphaera</taxon>
    </lineage>
</organism>
<keyword evidence="4" id="KW-1185">Reference proteome</keyword>
<feature type="region of interest" description="Disordered" evidence="2">
    <location>
        <begin position="453"/>
        <end position="531"/>
    </location>
</feature>
<accession>A0A5C5XMM4</accession>
<dbReference type="InterPro" id="IPR011990">
    <property type="entry name" value="TPR-like_helical_dom_sf"/>
</dbReference>
<dbReference type="SUPFAM" id="SSF48452">
    <property type="entry name" value="TPR-like"/>
    <property type="match status" value="1"/>
</dbReference>
<protein>
    <submittedName>
        <fullName evidence="3">Outer membrane protein assembly factor BamD</fullName>
    </submittedName>
</protein>
<dbReference type="AlphaFoldDB" id="A0A5C5XMM4"/>
<name>A0A5C5XMM4_9PLAN</name>
<gene>
    <name evidence="3" type="primary">bamD_2</name>
    <name evidence="3" type="ORF">Pan54_37430</name>
</gene>
<comment type="caution">
    <text evidence="3">The sequence shown here is derived from an EMBL/GenBank/DDBJ whole genome shotgun (WGS) entry which is preliminary data.</text>
</comment>
<evidence type="ECO:0000256" key="1">
    <source>
        <dbReference type="SAM" id="Coils"/>
    </source>
</evidence>
<dbReference type="Pfam" id="PF13174">
    <property type="entry name" value="TPR_6"/>
    <property type="match status" value="1"/>
</dbReference>
<evidence type="ECO:0000313" key="4">
    <source>
        <dbReference type="Proteomes" id="UP000316095"/>
    </source>
</evidence>
<dbReference type="OrthoDB" id="274477at2"/>
<proteinExistence type="predicted"/>
<feature type="coiled-coil region" evidence="1">
    <location>
        <begin position="349"/>
        <end position="376"/>
    </location>
</feature>
<sequence>MNNYFNPQQPPRLLLKSCALGLMMCCAVGCQTFGGSGKGLSSLNPFGSPSDATASIDDVKGPMERTILASNSQSIVSTASLANTPEFQQYQAAKALYDSGDYAAAEKAFDTIAKEYALDETGQYRRRSLGNFFKAPSTRKAKYSDGPLREDALFMLAESRYKQDEFPGAEDVYLGLLKDYPNTRHLEAASKRLYDIALTWMDFKQTTNSEVQMAAYEENGRSGRPKIVANTEYNRPGFFNFFDKKRPATDTEGRALEALKAIWLNDPTGPLADDALMLTASHYLRIGSHAEAAETYQLLREEFPDSPHAKDAYILGSYVTQASYQGAAYDEKSLEQSRQLKSIALASFQDLSLEERERLEAELKEVEEAKIAREFENALFWLGKGNFTAVEMVCHQIINTHPGSFYAGKARGLLSKLPEYQKRNTLMLAMEGVTVADIPSIDATQTAMIPEYQPNSAPAKTQPPVAEPEVEEEKKPRFFPSWGMPKLRPVPKDPEEDEGSNAPPFNPNPGYDEAQPGKATLTLGQEPATTR</sequence>
<dbReference type="RefSeq" id="WP_146504790.1">
    <property type="nucleotide sequence ID" value="NZ_SJPG01000001.1"/>
</dbReference>
<dbReference type="EMBL" id="SJPG01000001">
    <property type="protein sequence ID" value="TWT62992.1"/>
    <property type="molecule type" value="Genomic_DNA"/>
</dbReference>
<evidence type="ECO:0000313" key="3">
    <source>
        <dbReference type="EMBL" id="TWT62992.1"/>
    </source>
</evidence>
<dbReference type="Pfam" id="PF13432">
    <property type="entry name" value="TPR_16"/>
    <property type="match status" value="1"/>
</dbReference>